<sequence length="1032" mass="115213">MADLPGGAYEHVVTHELARRLSELDTDLVQREALDPADADELLARHIAGLARRALRAVPGQGTDRTAAQVALTNRIAEAIAATLPRAADRADRTDLVAASHDVLTAIVPRPPAPTPVTFPVRPEVPLAASALLVNGRGQPRIGSEVSREMASADDVDLLCAFIKWQGLRLVENAVRELIGRGGRLRVITTTYLGATDQRALDRLAELGAQIWVSYETRTTRLHAKAWLFRRASGAGTAYVGSSNLSKSALVDGLEWNVRLSQLEQRPLLDTFAATFDEYWHDPAFEEYDPRRDAGRLRKALAAESGPRPTDLTIDVTTLDVRPYGYQREILEELAAQRTVHDRHRNLVVMATGTGKTVVAALDYRRLRQDNKVDSLLFVAHQEQILRQSRSVFRHVLRDGTFGETLVGGERPERWRHVFASVQSLHKLPIAPEHFDMVIVDEFHHAEAPTYTRLLETLDPRELLGLTATPERSDGQDVRRWFDGRTAVELRLWEALERQLLAPFQYFGIHDDIDLSTLRWRRGQGYDRSQLDNLYTGHHARARLVLTAVRDAVDVGRMRAVGFCVSIGHAEFMADWFDRAGIPARAVTSRTDAAGRRAAIDLLDRGELRAIFTVDLFNEGVDLPSIDTILLLRPTESATIFLQQLGRGLRLADDKACLTVLDFIGAQHADFRFDLRYRALTGATRCGLQRDIDHGFPTLPAGCHIHLDRVAKQIVLDNVRRALRLRRPDLVQELRRLGDVTLARFLDETGLEIEDLYRNKDGGGWAGLRRDAGLDSTPPGPYDSQLGRAIGRLLHVDDPDRLDHLRKLAAGDRPAGPLDWVAHFALWKKDVPLGDGPAILLAHPQRCLELRQVTDVLAARIRRVTLRSAPIGSARAVIRGNPLRVHARYSRDEACAAFGMADPSALREGVKWLPELEVDLFFVTLTKTERHYSPTTMYQDRAITPELFQWESQSTTSTASTTGQRYVGGGSTVHLFLRQTKERDGDLGVPPYLYAGTMTYVRHSGDRPMRILWKLTHALPADIFHAARVAAG</sequence>
<dbReference type="InterPro" id="IPR001650">
    <property type="entry name" value="Helicase_C-like"/>
</dbReference>
<proteinExistence type="predicted"/>
<dbReference type="SMART" id="SM00487">
    <property type="entry name" value="DEXDc"/>
    <property type="match status" value="1"/>
</dbReference>
<dbReference type="Proteomes" id="UP000680866">
    <property type="component" value="Chromosome"/>
</dbReference>
<organism evidence="3 4">
    <name type="scientific">Polymorphospora rubra</name>
    <dbReference type="NCBI Taxonomy" id="338584"/>
    <lineage>
        <taxon>Bacteria</taxon>
        <taxon>Bacillati</taxon>
        <taxon>Actinomycetota</taxon>
        <taxon>Actinomycetes</taxon>
        <taxon>Micromonosporales</taxon>
        <taxon>Micromonosporaceae</taxon>
        <taxon>Polymorphospora</taxon>
    </lineage>
</organism>
<dbReference type="Pfam" id="PF00271">
    <property type="entry name" value="Helicase_C"/>
    <property type="match status" value="1"/>
</dbReference>
<name>A0A810MZ20_9ACTN</name>
<keyword evidence="4" id="KW-1185">Reference proteome</keyword>
<dbReference type="InterPro" id="IPR052511">
    <property type="entry name" value="ATP-dep_Helicase"/>
</dbReference>
<feature type="domain" description="Helicase ATP-binding" evidence="1">
    <location>
        <begin position="337"/>
        <end position="488"/>
    </location>
</feature>
<dbReference type="GO" id="GO:0003677">
    <property type="term" value="F:DNA binding"/>
    <property type="evidence" value="ECO:0007669"/>
    <property type="project" value="InterPro"/>
</dbReference>
<dbReference type="KEGG" id="pry:Prubr_28610"/>
<dbReference type="CDD" id="cd18032">
    <property type="entry name" value="DEXHc_RE_I_III_res"/>
    <property type="match status" value="1"/>
</dbReference>
<dbReference type="PROSITE" id="PS51192">
    <property type="entry name" value="HELICASE_ATP_BIND_1"/>
    <property type="match status" value="1"/>
</dbReference>
<dbReference type="InterPro" id="IPR025202">
    <property type="entry name" value="PLD-like_dom"/>
</dbReference>
<keyword evidence="3" id="KW-0347">Helicase</keyword>
<dbReference type="InterPro" id="IPR006935">
    <property type="entry name" value="Helicase/UvrB_N"/>
</dbReference>
<dbReference type="SMART" id="SM00490">
    <property type="entry name" value="HELICc"/>
    <property type="match status" value="1"/>
</dbReference>
<keyword evidence="3" id="KW-0067">ATP-binding</keyword>
<dbReference type="PROSITE" id="PS51194">
    <property type="entry name" value="HELICASE_CTER"/>
    <property type="match status" value="1"/>
</dbReference>
<dbReference type="REBASE" id="487030">
    <property type="entry name" value="Pru101157ORF28610P"/>
</dbReference>
<dbReference type="GO" id="GO:0004386">
    <property type="term" value="F:helicase activity"/>
    <property type="evidence" value="ECO:0007669"/>
    <property type="project" value="UniProtKB-KW"/>
</dbReference>
<dbReference type="SUPFAM" id="SSF52540">
    <property type="entry name" value="P-loop containing nucleoside triphosphate hydrolases"/>
    <property type="match status" value="1"/>
</dbReference>
<dbReference type="InterPro" id="IPR021835">
    <property type="entry name" value="DUF3427"/>
</dbReference>
<feature type="domain" description="Helicase C-terminal" evidence="2">
    <location>
        <begin position="548"/>
        <end position="704"/>
    </location>
</feature>
<keyword evidence="3" id="KW-0378">Hydrolase</keyword>
<dbReference type="Gene3D" id="3.40.50.300">
    <property type="entry name" value="P-loop containing nucleotide triphosphate hydrolases"/>
    <property type="match status" value="2"/>
</dbReference>
<dbReference type="GO" id="GO:0005524">
    <property type="term" value="F:ATP binding"/>
    <property type="evidence" value="ECO:0007669"/>
    <property type="project" value="InterPro"/>
</dbReference>
<dbReference type="Pfam" id="PF04851">
    <property type="entry name" value="ResIII"/>
    <property type="match status" value="1"/>
</dbReference>
<evidence type="ECO:0000313" key="3">
    <source>
        <dbReference type="EMBL" id="BCJ65840.1"/>
    </source>
</evidence>
<protein>
    <submittedName>
        <fullName evidence="3">Helicase</fullName>
    </submittedName>
</protein>
<dbReference type="Pfam" id="PF11907">
    <property type="entry name" value="DUF3427"/>
    <property type="match status" value="1"/>
</dbReference>
<accession>A0A810MZ20</accession>
<keyword evidence="3" id="KW-0547">Nucleotide-binding</keyword>
<evidence type="ECO:0000259" key="2">
    <source>
        <dbReference type="PROSITE" id="PS51194"/>
    </source>
</evidence>
<dbReference type="PANTHER" id="PTHR47962:SF7">
    <property type="entry name" value="MITOCHONDRIAL ATP-DEPENDENT HELICASE IRC3-RELATED"/>
    <property type="match status" value="1"/>
</dbReference>
<dbReference type="CDD" id="cd18799">
    <property type="entry name" value="SF2_C_EcoAI-like"/>
    <property type="match status" value="1"/>
</dbReference>
<dbReference type="AlphaFoldDB" id="A0A810MZ20"/>
<dbReference type="EMBL" id="AP023359">
    <property type="protein sequence ID" value="BCJ65840.1"/>
    <property type="molecule type" value="Genomic_DNA"/>
</dbReference>
<dbReference type="GO" id="GO:0016887">
    <property type="term" value="F:ATP hydrolysis activity"/>
    <property type="evidence" value="ECO:0007669"/>
    <property type="project" value="TreeGrafter"/>
</dbReference>
<dbReference type="Pfam" id="PF13091">
    <property type="entry name" value="PLDc_2"/>
    <property type="match status" value="1"/>
</dbReference>
<dbReference type="RefSeq" id="WP_212825551.1">
    <property type="nucleotide sequence ID" value="NZ_AP023359.1"/>
</dbReference>
<dbReference type="InterPro" id="IPR014001">
    <property type="entry name" value="Helicase_ATP-bd"/>
</dbReference>
<dbReference type="InterPro" id="IPR027417">
    <property type="entry name" value="P-loop_NTPase"/>
</dbReference>
<gene>
    <name evidence="3" type="ORF">Prubr_28610</name>
</gene>
<dbReference type="PANTHER" id="PTHR47962">
    <property type="entry name" value="ATP-DEPENDENT HELICASE LHR-RELATED-RELATED"/>
    <property type="match status" value="1"/>
</dbReference>
<reference evidence="3" key="1">
    <citation type="submission" date="2020-08" db="EMBL/GenBank/DDBJ databases">
        <title>Whole genome shotgun sequence of Polymorphospora rubra NBRC 101157.</title>
        <authorList>
            <person name="Komaki H."/>
            <person name="Tamura T."/>
        </authorList>
    </citation>
    <scope>NUCLEOTIDE SEQUENCE</scope>
    <source>
        <strain evidence="3">NBRC 101157</strain>
    </source>
</reference>
<evidence type="ECO:0000259" key="1">
    <source>
        <dbReference type="PROSITE" id="PS51192"/>
    </source>
</evidence>
<dbReference type="Gene3D" id="3.30.870.10">
    <property type="entry name" value="Endonuclease Chain A"/>
    <property type="match status" value="1"/>
</dbReference>
<dbReference type="SUPFAM" id="SSF56024">
    <property type="entry name" value="Phospholipase D/nuclease"/>
    <property type="match status" value="1"/>
</dbReference>
<evidence type="ECO:0000313" key="4">
    <source>
        <dbReference type="Proteomes" id="UP000680866"/>
    </source>
</evidence>